<evidence type="ECO:0000313" key="1">
    <source>
        <dbReference type="EMBL" id="RYR33747.1"/>
    </source>
</evidence>
<protein>
    <submittedName>
        <fullName evidence="1">Uncharacterized protein</fullName>
    </submittedName>
</protein>
<sequence>MAEDASKIEEACALDSVEGCECDNEDTSRVTYYCDWFHGHGLLCSTLKELKKELKGLKRGIVLRGRKWKTHFVPWLRTCCCSFGEMMSKKKKKRRRGMQFQYDPKSYALNFDDGMIENEDDGAYLDFSARYACPLGINKEFLGLEASLNHDEKHSGFIIHMF</sequence>
<dbReference type="PANTHER" id="PTHR33168">
    <property type="entry name" value="STRESS INDUCED PROTEIN-RELATED"/>
    <property type="match status" value="1"/>
</dbReference>
<organism evidence="1 2">
    <name type="scientific">Arachis hypogaea</name>
    <name type="common">Peanut</name>
    <dbReference type="NCBI Taxonomy" id="3818"/>
    <lineage>
        <taxon>Eukaryota</taxon>
        <taxon>Viridiplantae</taxon>
        <taxon>Streptophyta</taxon>
        <taxon>Embryophyta</taxon>
        <taxon>Tracheophyta</taxon>
        <taxon>Spermatophyta</taxon>
        <taxon>Magnoliopsida</taxon>
        <taxon>eudicotyledons</taxon>
        <taxon>Gunneridae</taxon>
        <taxon>Pentapetalae</taxon>
        <taxon>rosids</taxon>
        <taxon>fabids</taxon>
        <taxon>Fabales</taxon>
        <taxon>Fabaceae</taxon>
        <taxon>Papilionoideae</taxon>
        <taxon>50 kb inversion clade</taxon>
        <taxon>dalbergioids sensu lato</taxon>
        <taxon>Dalbergieae</taxon>
        <taxon>Pterocarpus clade</taxon>
        <taxon>Arachis</taxon>
    </lineage>
</organism>
<dbReference type="AlphaFoldDB" id="A0A445B4Z2"/>
<name>A0A445B4Z2_ARAHY</name>
<proteinExistence type="predicted"/>
<dbReference type="Proteomes" id="UP000289738">
    <property type="component" value="Chromosome A10"/>
</dbReference>
<accession>A0A445B4Z2</accession>
<comment type="caution">
    <text evidence="1">The sequence shown here is derived from an EMBL/GenBank/DDBJ whole genome shotgun (WGS) entry which is preliminary data.</text>
</comment>
<dbReference type="EMBL" id="SDMP01000010">
    <property type="protein sequence ID" value="RYR33747.1"/>
    <property type="molecule type" value="Genomic_DNA"/>
</dbReference>
<reference evidence="1 2" key="1">
    <citation type="submission" date="2019-01" db="EMBL/GenBank/DDBJ databases">
        <title>Sequencing of cultivated peanut Arachis hypogaea provides insights into genome evolution and oil improvement.</title>
        <authorList>
            <person name="Chen X."/>
        </authorList>
    </citation>
    <scope>NUCLEOTIDE SEQUENCE [LARGE SCALE GENOMIC DNA]</scope>
    <source>
        <strain evidence="2">cv. Fuhuasheng</strain>
        <tissue evidence="1">Leaves</tissue>
    </source>
</reference>
<gene>
    <name evidence="1" type="ORF">Ahy_A10g048376</name>
</gene>
<evidence type="ECO:0000313" key="2">
    <source>
        <dbReference type="Proteomes" id="UP000289738"/>
    </source>
</evidence>
<keyword evidence="2" id="KW-1185">Reference proteome</keyword>